<dbReference type="AlphaFoldDB" id="A0A328BR57"/>
<dbReference type="RefSeq" id="WP_111476458.1">
    <property type="nucleotide sequence ID" value="NZ_QHKM01000001.1"/>
</dbReference>
<dbReference type="EMBL" id="QHKM01000001">
    <property type="protein sequence ID" value="RAK69722.1"/>
    <property type="molecule type" value="Genomic_DNA"/>
</dbReference>
<gene>
    <name evidence="1" type="ORF">DLM85_02380</name>
</gene>
<reference evidence="2" key="1">
    <citation type="submission" date="2018-05" db="EMBL/GenBank/DDBJ databases">
        <authorList>
            <person name="Nie L."/>
        </authorList>
    </citation>
    <scope>NUCLEOTIDE SEQUENCE [LARGE SCALE GENOMIC DNA]</scope>
    <source>
        <strain evidence="2">NL</strain>
    </source>
</reference>
<evidence type="ECO:0000313" key="2">
    <source>
        <dbReference type="Proteomes" id="UP000248553"/>
    </source>
</evidence>
<protein>
    <submittedName>
        <fullName evidence="1">Uncharacterized protein</fullName>
    </submittedName>
</protein>
<evidence type="ECO:0000313" key="1">
    <source>
        <dbReference type="EMBL" id="RAK69722.1"/>
    </source>
</evidence>
<sequence>MVQWLDEDNITQLSGHYYTANYDDGVALHWYADENHPYGPPLLGRVYDTRLGRQFLVARASTDVYFLFPLSAATEAAATAGRLGPWTRAEVSQNLLRATGDTSLRAVGPF</sequence>
<dbReference type="Proteomes" id="UP000248553">
    <property type="component" value="Unassembled WGS sequence"/>
</dbReference>
<keyword evidence="2" id="KW-1185">Reference proteome</keyword>
<accession>A0A328BR57</accession>
<name>A0A328BR57_9BACT</name>
<proteinExistence type="predicted"/>
<comment type="caution">
    <text evidence="1">The sequence shown here is derived from an EMBL/GenBank/DDBJ whole genome shotgun (WGS) entry which is preliminary data.</text>
</comment>
<organism evidence="1 2">
    <name type="scientific">Hymenobacter edaphi</name>
    <dbReference type="NCBI Taxonomy" id="2211146"/>
    <lineage>
        <taxon>Bacteria</taxon>
        <taxon>Pseudomonadati</taxon>
        <taxon>Bacteroidota</taxon>
        <taxon>Cytophagia</taxon>
        <taxon>Cytophagales</taxon>
        <taxon>Hymenobacteraceae</taxon>
        <taxon>Hymenobacter</taxon>
    </lineage>
</organism>
<dbReference type="OrthoDB" id="886560at2"/>